<gene>
    <name evidence="1" type="ORF">MLD38_022859</name>
</gene>
<dbReference type="EMBL" id="CM042885">
    <property type="protein sequence ID" value="KAI4367081.1"/>
    <property type="molecule type" value="Genomic_DNA"/>
</dbReference>
<accession>A0ACB9QKQ8</accession>
<protein>
    <submittedName>
        <fullName evidence="1">Uncharacterized protein</fullName>
    </submittedName>
</protein>
<evidence type="ECO:0000313" key="2">
    <source>
        <dbReference type="Proteomes" id="UP001057402"/>
    </source>
</evidence>
<evidence type="ECO:0000313" key="1">
    <source>
        <dbReference type="EMBL" id="KAI4367081.1"/>
    </source>
</evidence>
<sequence length="939" mass="101322">MMGALPLLPFHLYVLAFFFFLFPIATSAADDDASAMLALRDALSPPESLGWTGPDPCKWPLVSCSESNRVTRIQVGHQGLQGTLPTSLRTLTQLQQLELQYNNISGPLPTLGGLSSLQVLILSNNHFSSIPPDFFDGLTSLQDVRLDYNPFASWQIPPSLANSSSLQTFSADSANVTGEIPDFFGGFPGLSLLHLALNDLEGGLPGSFAGSQIQSLWLNGREGSSKLSGPIDVLQNMTSLQEVWLHSNTFSGPLPDFSSLEGLQNLSLRDNLFTGPVPASLPNLKSLAMVNLTNNLLQGPMPVFGKSVAVDMSPDTNSFCLPVPGDCDARVNSLLSVARSFGYPQRFAENWKGNDPCNGWIGVTCSNGNITVLNFDKMDINGTISPDFASISSLRRLVLANNNLTGTIPGELASLPALTVLDVSNNNLYGKIPNFKSNVVVNTNGNPDIGKDKSSAGSPQGAPGPSNATRGTSNKGSATMVGVIVVSLVSGVLLVVMLGILAFCLYKKKQKRFTRVRSPNAMVIHPSHSGSDNESVKITVAGSSISVGAVSEAHTVTGSESADIQMVEAGNMVISIQVLRNVTNNFSEENILGQGGFGTVYKGELHDGTKIAVKRMEGGVIAGKGLAEFKSEIAVLTKVRHRHLVALLGYCLDGNEKLLVYEYMPQGTLSRHLFNWPQEGLRPLEWTRRLSIALDVARGVEYLHGLAHQSFIHRDLKPSNILLGDDMRAKVSDFGLVRLAPEGKGSIETRIAGTFGYLAPEYAVTGRVTTKVDVFSFGVILMELITGRKALDESQPEESVHLVTWFRRMHLNKDSFKKAIDPTIDLNEETLASISTVAELAGHCCGREPYQRPDMGHPVNVLSSLVELWKPSDQSPDDIYGIDLEMSLPQALKKWQAYEGSSQLESSSSSLLPSLDNTQTSIPTRPYGFAESFTSEDGR</sequence>
<keyword evidence="2" id="KW-1185">Reference proteome</keyword>
<comment type="caution">
    <text evidence="1">The sequence shown here is derived from an EMBL/GenBank/DDBJ whole genome shotgun (WGS) entry which is preliminary data.</text>
</comment>
<organism evidence="1 2">
    <name type="scientific">Melastoma candidum</name>
    <dbReference type="NCBI Taxonomy" id="119954"/>
    <lineage>
        <taxon>Eukaryota</taxon>
        <taxon>Viridiplantae</taxon>
        <taxon>Streptophyta</taxon>
        <taxon>Embryophyta</taxon>
        <taxon>Tracheophyta</taxon>
        <taxon>Spermatophyta</taxon>
        <taxon>Magnoliopsida</taxon>
        <taxon>eudicotyledons</taxon>
        <taxon>Gunneridae</taxon>
        <taxon>Pentapetalae</taxon>
        <taxon>rosids</taxon>
        <taxon>malvids</taxon>
        <taxon>Myrtales</taxon>
        <taxon>Melastomataceae</taxon>
        <taxon>Melastomatoideae</taxon>
        <taxon>Melastomateae</taxon>
        <taxon>Melastoma</taxon>
    </lineage>
</organism>
<dbReference type="Proteomes" id="UP001057402">
    <property type="component" value="Chromosome 6"/>
</dbReference>
<proteinExistence type="predicted"/>
<name>A0ACB9QKQ8_9MYRT</name>
<reference evidence="2" key="1">
    <citation type="journal article" date="2023" name="Front. Plant Sci.">
        <title>Chromosomal-level genome assembly of Melastoma candidum provides insights into trichome evolution.</title>
        <authorList>
            <person name="Zhong Y."/>
            <person name="Wu W."/>
            <person name="Sun C."/>
            <person name="Zou P."/>
            <person name="Liu Y."/>
            <person name="Dai S."/>
            <person name="Zhou R."/>
        </authorList>
    </citation>
    <scope>NUCLEOTIDE SEQUENCE [LARGE SCALE GENOMIC DNA]</scope>
</reference>